<sequence>MSGPSGFRRGTTSQPPGRRPKCPDGATARWCRRLRPSCRRTRNSPGRKPGNRRVTCSEGLMSPSSVAVYATRSTRS</sequence>
<dbReference type="InParanoid" id="A0A067REC8"/>
<protein>
    <submittedName>
        <fullName evidence="2">Uncharacterized protein</fullName>
    </submittedName>
</protein>
<feature type="region of interest" description="Disordered" evidence="1">
    <location>
        <begin position="1"/>
        <end position="76"/>
    </location>
</feature>
<dbReference type="Proteomes" id="UP000027135">
    <property type="component" value="Unassembled WGS sequence"/>
</dbReference>
<dbReference type="AlphaFoldDB" id="A0A067REC8"/>
<evidence type="ECO:0000313" key="3">
    <source>
        <dbReference type="Proteomes" id="UP000027135"/>
    </source>
</evidence>
<reference evidence="2 3" key="1">
    <citation type="journal article" date="2014" name="Nat. Commun.">
        <title>Molecular traces of alternative social organization in a termite genome.</title>
        <authorList>
            <person name="Terrapon N."/>
            <person name="Li C."/>
            <person name="Robertson H.M."/>
            <person name="Ji L."/>
            <person name="Meng X."/>
            <person name="Booth W."/>
            <person name="Chen Z."/>
            <person name="Childers C.P."/>
            <person name="Glastad K.M."/>
            <person name="Gokhale K."/>
            <person name="Gowin J."/>
            <person name="Gronenberg W."/>
            <person name="Hermansen R.A."/>
            <person name="Hu H."/>
            <person name="Hunt B.G."/>
            <person name="Huylmans A.K."/>
            <person name="Khalil S.M."/>
            <person name="Mitchell R.D."/>
            <person name="Munoz-Torres M.C."/>
            <person name="Mustard J.A."/>
            <person name="Pan H."/>
            <person name="Reese J.T."/>
            <person name="Scharf M.E."/>
            <person name="Sun F."/>
            <person name="Vogel H."/>
            <person name="Xiao J."/>
            <person name="Yang W."/>
            <person name="Yang Z."/>
            <person name="Yang Z."/>
            <person name="Zhou J."/>
            <person name="Zhu J."/>
            <person name="Brent C.S."/>
            <person name="Elsik C.G."/>
            <person name="Goodisman M.A."/>
            <person name="Liberles D.A."/>
            <person name="Roe R.M."/>
            <person name="Vargo E.L."/>
            <person name="Vilcinskas A."/>
            <person name="Wang J."/>
            <person name="Bornberg-Bauer E."/>
            <person name="Korb J."/>
            <person name="Zhang G."/>
            <person name="Liebig J."/>
        </authorList>
    </citation>
    <scope>NUCLEOTIDE SEQUENCE [LARGE SCALE GENOMIC DNA]</scope>
    <source>
        <tissue evidence="2">Whole organism</tissue>
    </source>
</reference>
<accession>A0A067REC8</accession>
<dbReference type="EMBL" id="KK852521">
    <property type="protein sequence ID" value="KDR22112.1"/>
    <property type="molecule type" value="Genomic_DNA"/>
</dbReference>
<evidence type="ECO:0000313" key="2">
    <source>
        <dbReference type="EMBL" id="KDR22112.1"/>
    </source>
</evidence>
<keyword evidence="3" id="KW-1185">Reference proteome</keyword>
<name>A0A067REC8_ZOONE</name>
<evidence type="ECO:0000256" key="1">
    <source>
        <dbReference type="SAM" id="MobiDB-lite"/>
    </source>
</evidence>
<organism evidence="2 3">
    <name type="scientific">Zootermopsis nevadensis</name>
    <name type="common">Dampwood termite</name>
    <dbReference type="NCBI Taxonomy" id="136037"/>
    <lineage>
        <taxon>Eukaryota</taxon>
        <taxon>Metazoa</taxon>
        <taxon>Ecdysozoa</taxon>
        <taxon>Arthropoda</taxon>
        <taxon>Hexapoda</taxon>
        <taxon>Insecta</taxon>
        <taxon>Pterygota</taxon>
        <taxon>Neoptera</taxon>
        <taxon>Polyneoptera</taxon>
        <taxon>Dictyoptera</taxon>
        <taxon>Blattodea</taxon>
        <taxon>Blattoidea</taxon>
        <taxon>Termitoidae</taxon>
        <taxon>Termopsidae</taxon>
        <taxon>Zootermopsis</taxon>
    </lineage>
</organism>
<gene>
    <name evidence="2" type="ORF">L798_02075</name>
</gene>
<proteinExistence type="predicted"/>
<feature type="compositionally biased region" description="Basic residues" evidence="1">
    <location>
        <begin position="30"/>
        <end position="42"/>
    </location>
</feature>